<reference evidence="4" key="1">
    <citation type="submission" date="2025-08" db="UniProtKB">
        <authorList>
            <consortium name="RefSeq"/>
        </authorList>
    </citation>
    <scope>IDENTIFICATION</scope>
    <source>
        <tissue evidence="4">Gonad</tissue>
    </source>
</reference>
<dbReference type="RefSeq" id="XP_019639615.1">
    <property type="nucleotide sequence ID" value="XM_019784056.1"/>
</dbReference>
<feature type="region of interest" description="Disordered" evidence="1">
    <location>
        <begin position="1"/>
        <end position="59"/>
    </location>
</feature>
<evidence type="ECO:0000313" key="4">
    <source>
        <dbReference type="RefSeq" id="XP_019639615.1"/>
    </source>
</evidence>
<dbReference type="Proteomes" id="UP000515135">
    <property type="component" value="Unplaced"/>
</dbReference>
<name>A0A6P4ZEA0_BRABE</name>
<protein>
    <submittedName>
        <fullName evidence="4">Uncharacterized protein LOC109481473</fullName>
    </submittedName>
</protein>
<sequence>MPKAKRTAGKDKGKQPMPMSKRTRQRAEESSASDKSETEEMKTTLVEQQTTQKGVTEEQDEQIASFIESHPAFYDITTADYKNKVKKESWLKDVSSTIGLTPKQVMTRFQTMRTDYFKLKRKVAGKSGQGQTKLTPLQDFKLRRYAFLDAHYRGKVASRELGSVPQVVVSSGDDDDVEFIPDHTTGTTSDRNVHGGCVTPPKKKKKKDMTEVLVELLTDSQKELRQSQVTLAQAAGTSGEDERVCWAQWLASLQKDIPSEKWRAYQKDTFAVAMRYTTGEDQQQPTQPAITQLQPLQQHQVIQQQQPVQYMAVPYGFGAPGQQQLATFRSAQPLVSATLPTATPTASTSATMSPLRAAMVTLQNAGQVESEKEETAED</sequence>
<dbReference type="Pfam" id="PF10545">
    <property type="entry name" value="MADF_DNA_bdg"/>
    <property type="match status" value="1"/>
</dbReference>
<dbReference type="KEGG" id="bbel:109481473"/>
<proteinExistence type="predicted"/>
<feature type="domain" description="MADF" evidence="2">
    <location>
        <begin position="62"/>
        <end position="153"/>
    </location>
</feature>
<evidence type="ECO:0000256" key="1">
    <source>
        <dbReference type="SAM" id="MobiDB-lite"/>
    </source>
</evidence>
<evidence type="ECO:0000259" key="2">
    <source>
        <dbReference type="PROSITE" id="PS51029"/>
    </source>
</evidence>
<accession>A0A6P4ZEA0</accession>
<evidence type="ECO:0000313" key="3">
    <source>
        <dbReference type="Proteomes" id="UP000515135"/>
    </source>
</evidence>
<dbReference type="AlphaFoldDB" id="A0A6P4ZEA0"/>
<feature type="compositionally biased region" description="Polar residues" evidence="1">
    <location>
        <begin position="45"/>
        <end position="54"/>
    </location>
</feature>
<organism evidence="3 4">
    <name type="scientific">Branchiostoma belcheri</name>
    <name type="common">Amphioxus</name>
    <dbReference type="NCBI Taxonomy" id="7741"/>
    <lineage>
        <taxon>Eukaryota</taxon>
        <taxon>Metazoa</taxon>
        <taxon>Chordata</taxon>
        <taxon>Cephalochordata</taxon>
        <taxon>Leptocardii</taxon>
        <taxon>Amphioxiformes</taxon>
        <taxon>Branchiostomatidae</taxon>
        <taxon>Branchiostoma</taxon>
    </lineage>
</organism>
<gene>
    <name evidence="4" type="primary">LOC109481473</name>
</gene>
<dbReference type="GeneID" id="109481473"/>
<dbReference type="OrthoDB" id="10029939at2759"/>
<keyword evidence="3" id="KW-1185">Reference proteome</keyword>
<feature type="region of interest" description="Disordered" evidence="1">
    <location>
        <begin position="182"/>
        <end position="204"/>
    </location>
</feature>
<dbReference type="InterPro" id="IPR006578">
    <property type="entry name" value="MADF-dom"/>
</dbReference>
<dbReference type="PROSITE" id="PS51029">
    <property type="entry name" value="MADF"/>
    <property type="match status" value="1"/>
</dbReference>
<feature type="compositionally biased region" description="Basic and acidic residues" evidence="1">
    <location>
        <begin position="25"/>
        <end position="42"/>
    </location>
</feature>